<feature type="compositionally biased region" description="Low complexity" evidence="1">
    <location>
        <begin position="311"/>
        <end position="325"/>
    </location>
</feature>
<gene>
    <name evidence="4" type="ORF">DUNSADRAFT_4448</name>
</gene>
<evidence type="ECO:0000256" key="1">
    <source>
        <dbReference type="SAM" id="MobiDB-lite"/>
    </source>
</evidence>
<feature type="compositionally biased region" description="Pro residues" evidence="1">
    <location>
        <begin position="458"/>
        <end position="474"/>
    </location>
</feature>
<name>A0ABQ7GS33_DUNSA</name>
<feature type="non-terminal residue" evidence="4">
    <location>
        <position position="641"/>
    </location>
</feature>
<evidence type="ECO:0000313" key="5">
    <source>
        <dbReference type="Proteomes" id="UP000815325"/>
    </source>
</evidence>
<feature type="signal peptide" evidence="3">
    <location>
        <begin position="1"/>
        <end position="21"/>
    </location>
</feature>
<keyword evidence="3" id="KW-0732">Signal</keyword>
<feature type="region of interest" description="Disordered" evidence="1">
    <location>
        <begin position="378"/>
        <end position="571"/>
    </location>
</feature>
<keyword evidence="2" id="KW-0472">Membrane</keyword>
<feature type="compositionally biased region" description="Pro residues" evidence="1">
    <location>
        <begin position="431"/>
        <end position="447"/>
    </location>
</feature>
<keyword evidence="5" id="KW-1185">Reference proteome</keyword>
<feature type="region of interest" description="Disordered" evidence="1">
    <location>
        <begin position="258"/>
        <end position="341"/>
    </location>
</feature>
<dbReference type="PROSITE" id="PS51257">
    <property type="entry name" value="PROKAR_LIPOPROTEIN"/>
    <property type="match status" value="1"/>
</dbReference>
<accession>A0ABQ7GS33</accession>
<dbReference type="PANTHER" id="PTHR21385:SF0">
    <property type="entry name" value="RE51073P"/>
    <property type="match status" value="1"/>
</dbReference>
<feature type="chain" id="PRO_5046969277" evidence="3">
    <location>
        <begin position="22"/>
        <end position="641"/>
    </location>
</feature>
<evidence type="ECO:0000256" key="2">
    <source>
        <dbReference type="SAM" id="Phobius"/>
    </source>
</evidence>
<feature type="compositionally biased region" description="Low complexity" evidence="1">
    <location>
        <begin position="378"/>
        <end position="387"/>
    </location>
</feature>
<reference evidence="4" key="1">
    <citation type="submission" date="2017-08" db="EMBL/GenBank/DDBJ databases">
        <authorList>
            <person name="Polle J.E."/>
            <person name="Barry K."/>
            <person name="Cushman J."/>
            <person name="Schmutz J."/>
            <person name="Tran D."/>
            <person name="Hathwaick L.T."/>
            <person name="Yim W.C."/>
            <person name="Jenkins J."/>
            <person name="Mckie-Krisberg Z.M."/>
            <person name="Prochnik S."/>
            <person name="Lindquist E."/>
            <person name="Dockter R.B."/>
            <person name="Adam C."/>
            <person name="Molina H."/>
            <person name="Bunkerborg J."/>
            <person name="Jin E."/>
            <person name="Buchheim M."/>
            <person name="Magnuson J."/>
        </authorList>
    </citation>
    <scope>NUCLEOTIDE SEQUENCE</scope>
    <source>
        <strain evidence="4">CCAP 19/18</strain>
    </source>
</reference>
<keyword evidence="2" id="KW-1133">Transmembrane helix</keyword>
<feature type="compositionally biased region" description="Basic residues" evidence="1">
    <location>
        <begin position="299"/>
        <end position="310"/>
    </location>
</feature>
<dbReference type="EMBL" id="MU069617">
    <property type="protein sequence ID" value="KAF5837400.1"/>
    <property type="molecule type" value="Genomic_DNA"/>
</dbReference>
<dbReference type="Proteomes" id="UP000815325">
    <property type="component" value="Unassembled WGS sequence"/>
</dbReference>
<feature type="compositionally biased region" description="Low complexity" evidence="1">
    <location>
        <begin position="448"/>
        <end position="457"/>
    </location>
</feature>
<proteinExistence type="predicted"/>
<feature type="compositionally biased region" description="Low complexity" evidence="1">
    <location>
        <begin position="420"/>
        <end position="430"/>
    </location>
</feature>
<feature type="compositionally biased region" description="Pro residues" evidence="1">
    <location>
        <begin position="388"/>
        <end position="403"/>
    </location>
</feature>
<sequence length="641" mass="68507">MARRISWLLLLLQACTHVIQASQAHDLTGLAATSGNCSRESSRNARNVLHQYLFKHLGDSAGHLPRECPLHPALDMFKDQELHKSKKNKDQHRCGYCGKGATSCLADHCDSLHCEWFKLRHLETSSRAQIRSKRAQLGTQCVPFLAALARQSCHELAAKCFPVDTPDRAMRTSHHHGLREPFEQHWDAARAFFETYFCEAMTCNLQVRDALLEQVVRSSTVWSRWKGQLVVLLVLLAMFYAGLYMWWWVSQQQQQQQQQHQQTSEDDPAGKLSRRPRSRHLVPAVGRMSMGMPTSPSRPPRKQVANHHRSSPSQPRPSAEAQASQESDGDLLARPQTDADHGQVFRSSLQTSLTQVHNRQGPLVGRQGWHAWKQEPPVLGGAAAPVSSSPPGPSVPGLPPTSSQPPSGEGTSGNSRAPWAPATPGSVPSVPVTPPLPPLNMPPPPPLLGRGASLVPVVPAPPPPPLNMLPPPPLLGRGASPVPVAPPLPPSHMPPPPPLLGRGASPSMPPPRPGLSPGPVAPTNPPPPGMLPGQLHPPPPPHLFPQQLVPPPVQCGLAQPPTAPGGLYRHPMAAAPPLGATGATPAPLPPPFVPQVSTSAASFPLAHSTGSAGIPAPPILGPRPNGHLSTSTINAIKGQGS</sequence>
<feature type="region of interest" description="Disordered" evidence="1">
    <location>
        <begin position="608"/>
        <end position="641"/>
    </location>
</feature>
<dbReference type="PRINTS" id="PR01217">
    <property type="entry name" value="PRICHEXTENSN"/>
</dbReference>
<comment type="caution">
    <text evidence="4">The sequence shown here is derived from an EMBL/GenBank/DDBJ whole genome shotgun (WGS) entry which is preliminary data.</text>
</comment>
<organism evidence="4 5">
    <name type="scientific">Dunaliella salina</name>
    <name type="common">Green alga</name>
    <name type="synonym">Protococcus salinus</name>
    <dbReference type="NCBI Taxonomy" id="3046"/>
    <lineage>
        <taxon>Eukaryota</taxon>
        <taxon>Viridiplantae</taxon>
        <taxon>Chlorophyta</taxon>
        <taxon>core chlorophytes</taxon>
        <taxon>Chlorophyceae</taxon>
        <taxon>CS clade</taxon>
        <taxon>Chlamydomonadales</taxon>
        <taxon>Dunaliellaceae</taxon>
        <taxon>Dunaliella</taxon>
    </lineage>
</organism>
<feature type="compositionally biased region" description="Pro residues" evidence="1">
    <location>
        <begin position="507"/>
        <end position="553"/>
    </location>
</feature>
<dbReference type="PANTHER" id="PTHR21385">
    <property type="entry name" value="ZINC FINGER PROTEIN-RELATED"/>
    <property type="match status" value="1"/>
</dbReference>
<evidence type="ECO:0000313" key="4">
    <source>
        <dbReference type="EMBL" id="KAF5837400.1"/>
    </source>
</evidence>
<feature type="compositionally biased region" description="Pro residues" evidence="1">
    <location>
        <begin position="483"/>
        <end position="499"/>
    </location>
</feature>
<keyword evidence="2" id="KW-0812">Transmembrane</keyword>
<protein>
    <submittedName>
        <fullName evidence="4">Uncharacterized protein</fullName>
    </submittedName>
</protein>
<evidence type="ECO:0000256" key="3">
    <source>
        <dbReference type="SAM" id="SignalP"/>
    </source>
</evidence>
<feature type="transmembrane region" description="Helical" evidence="2">
    <location>
        <begin position="229"/>
        <end position="249"/>
    </location>
</feature>